<dbReference type="KEGG" id="pchm:VFPPC_10913"/>
<feature type="signal peptide" evidence="1">
    <location>
        <begin position="1"/>
        <end position="20"/>
    </location>
</feature>
<feature type="chain" id="PRO_5008101079" evidence="1">
    <location>
        <begin position="21"/>
        <end position="204"/>
    </location>
</feature>
<dbReference type="Proteomes" id="UP000078397">
    <property type="component" value="Unassembled WGS sequence"/>
</dbReference>
<dbReference type="STRING" id="1380566.A0A179F090"/>
<feature type="domain" description="PA14" evidence="2">
    <location>
        <begin position="29"/>
        <end position="188"/>
    </location>
</feature>
<proteinExistence type="predicted"/>
<evidence type="ECO:0000259" key="2">
    <source>
        <dbReference type="PROSITE" id="PS51820"/>
    </source>
</evidence>
<comment type="caution">
    <text evidence="3">The sequence shown here is derived from an EMBL/GenBank/DDBJ whole genome shotgun (WGS) entry which is preliminary data.</text>
</comment>
<dbReference type="RefSeq" id="XP_018136799.1">
    <property type="nucleotide sequence ID" value="XM_018289206.1"/>
</dbReference>
<dbReference type="Gene3D" id="2.60.120.1560">
    <property type="match status" value="1"/>
</dbReference>
<protein>
    <submittedName>
        <fullName evidence="3">GLEYA domain-containing protein</fullName>
    </submittedName>
</protein>
<reference evidence="3 4" key="1">
    <citation type="journal article" date="2016" name="PLoS Pathog.">
        <title>Biosynthesis of antibiotic leucinostatins in bio-control fungus Purpureocillium lilacinum and their inhibition on phytophthora revealed by genome mining.</title>
        <authorList>
            <person name="Wang G."/>
            <person name="Liu Z."/>
            <person name="Lin R."/>
            <person name="Li E."/>
            <person name="Mao Z."/>
            <person name="Ling J."/>
            <person name="Yang Y."/>
            <person name="Yin W.B."/>
            <person name="Xie B."/>
        </authorList>
    </citation>
    <scope>NUCLEOTIDE SEQUENCE [LARGE SCALE GENOMIC DNA]</scope>
    <source>
        <strain evidence="3">170</strain>
    </source>
</reference>
<evidence type="ECO:0000313" key="4">
    <source>
        <dbReference type="Proteomes" id="UP000078397"/>
    </source>
</evidence>
<dbReference type="GeneID" id="28853200"/>
<evidence type="ECO:0000256" key="1">
    <source>
        <dbReference type="SAM" id="SignalP"/>
    </source>
</evidence>
<dbReference type="InterPro" id="IPR018871">
    <property type="entry name" value="GLEYA_adhesin_domain"/>
</dbReference>
<dbReference type="PROSITE" id="PS51820">
    <property type="entry name" value="PA14"/>
    <property type="match status" value="1"/>
</dbReference>
<dbReference type="EMBL" id="LSBJ02000014">
    <property type="protein sequence ID" value="OAQ58680.1"/>
    <property type="molecule type" value="Genomic_DNA"/>
</dbReference>
<sequence>MTPIYLTIIAFLALINLSDATACCAHPRCGEPGFKFAQYNNPFLSDHSPTYDKLNLTYFSTQQPIRAGISSAANNQQVTGDKVGNWLLNYRAFLYTCHSGNYTFASPAADDVTLVWLGKENVDKATQEAASLRQYFYGDNSPKTVHKELEAGVYYPIRIVSANGGGPMVHGITILDPKGRKVDGATSHGSSFLLTEACGKKIGN</sequence>
<name>A0A179F090_METCM</name>
<dbReference type="InterPro" id="IPR037524">
    <property type="entry name" value="PA14/GLEYA"/>
</dbReference>
<accession>A0A179F090</accession>
<keyword evidence="1" id="KW-0732">Signal</keyword>
<dbReference type="AlphaFoldDB" id="A0A179F090"/>
<gene>
    <name evidence="3" type="ORF">VFPPC_10913</name>
</gene>
<dbReference type="OrthoDB" id="4388755at2759"/>
<organism evidence="3 4">
    <name type="scientific">Pochonia chlamydosporia 170</name>
    <dbReference type="NCBI Taxonomy" id="1380566"/>
    <lineage>
        <taxon>Eukaryota</taxon>
        <taxon>Fungi</taxon>
        <taxon>Dikarya</taxon>
        <taxon>Ascomycota</taxon>
        <taxon>Pezizomycotina</taxon>
        <taxon>Sordariomycetes</taxon>
        <taxon>Hypocreomycetidae</taxon>
        <taxon>Hypocreales</taxon>
        <taxon>Clavicipitaceae</taxon>
        <taxon>Pochonia</taxon>
    </lineage>
</organism>
<keyword evidence="4" id="KW-1185">Reference proteome</keyword>
<dbReference type="Pfam" id="PF10528">
    <property type="entry name" value="GLEYA"/>
    <property type="match status" value="1"/>
</dbReference>
<evidence type="ECO:0000313" key="3">
    <source>
        <dbReference type="EMBL" id="OAQ58680.1"/>
    </source>
</evidence>